<dbReference type="GO" id="GO:0046872">
    <property type="term" value="F:metal ion binding"/>
    <property type="evidence" value="ECO:0007669"/>
    <property type="project" value="InterPro"/>
</dbReference>
<evidence type="ECO:0000313" key="2">
    <source>
        <dbReference type="EMBL" id="PWK79020.1"/>
    </source>
</evidence>
<dbReference type="Pfam" id="PF11716">
    <property type="entry name" value="MDMPI_N"/>
    <property type="match status" value="1"/>
</dbReference>
<reference evidence="2 3" key="1">
    <citation type="submission" date="2018-05" db="EMBL/GenBank/DDBJ databases">
        <title>Genomic Encyclopedia of Archaeal and Bacterial Type Strains, Phase II (KMG-II): from individual species to whole genera.</title>
        <authorList>
            <person name="Goeker M."/>
        </authorList>
    </citation>
    <scope>NUCLEOTIDE SEQUENCE [LARGE SCALE GENOMIC DNA]</scope>
    <source>
        <strain evidence="2 3">DSM 19975</strain>
    </source>
</reference>
<protein>
    <submittedName>
        <fullName evidence="2">Uncharacterized protein (TIGR03083 family)</fullName>
    </submittedName>
</protein>
<dbReference type="InterPro" id="IPR034660">
    <property type="entry name" value="DinB/YfiT-like"/>
</dbReference>
<evidence type="ECO:0000313" key="3">
    <source>
        <dbReference type="Proteomes" id="UP000245678"/>
    </source>
</evidence>
<sequence length="279" mass="30814">MAEREIPIKTAHLFAILHQKLIELLSSLSTDDWNKPTVARLWTVKDVAAHLLDTNVRAISASQNFTEPPPSAPINSYADLVDFLNGLNATWVQAMKRVSPQLLTGFLETTGKQHAEVMASLNPFAQAQYSVAWAGEEQSLNWFHVAREYTEKFHHQQQIRDAVGKPGIMTAELFYPCLDTFMQGLPHAYRDIEADTGALIKIDVAGEIGGAWFLNRIPGKWVLGKTAVSTPDVIVTLSPDTAWKVFTKAIAPQLAIDVSKISGNFNLGENLFNMVAVMA</sequence>
<gene>
    <name evidence="2" type="ORF">LX99_01474</name>
</gene>
<dbReference type="EMBL" id="QGHA01000002">
    <property type="protein sequence ID" value="PWK79020.1"/>
    <property type="molecule type" value="Genomic_DNA"/>
</dbReference>
<accession>A0A316HG86</accession>
<dbReference type="InterPro" id="IPR024344">
    <property type="entry name" value="MDMPI_metal-binding"/>
</dbReference>
<dbReference type="Gene3D" id="1.20.120.450">
    <property type="entry name" value="dinb family like domain"/>
    <property type="match status" value="1"/>
</dbReference>
<comment type="caution">
    <text evidence="2">The sequence shown here is derived from an EMBL/GenBank/DDBJ whole genome shotgun (WGS) entry which is preliminary data.</text>
</comment>
<dbReference type="Proteomes" id="UP000245678">
    <property type="component" value="Unassembled WGS sequence"/>
</dbReference>
<evidence type="ECO:0000259" key="1">
    <source>
        <dbReference type="Pfam" id="PF11716"/>
    </source>
</evidence>
<dbReference type="AlphaFoldDB" id="A0A316HG86"/>
<proteinExistence type="predicted"/>
<keyword evidence="3" id="KW-1185">Reference proteome</keyword>
<dbReference type="RefSeq" id="WP_109607256.1">
    <property type="nucleotide sequence ID" value="NZ_QGHA01000002.1"/>
</dbReference>
<dbReference type="SUPFAM" id="SSF109854">
    <property type="entry name" value="DinB/YfiT-like putative metalloenzymes"/>
    <property type="match status" value="1"/>
</dbReference>
<feature type="domain" description="Mycothiol-dependent maleylpyruvate isomerase metal-binding" evidence="1">
    <location>
        <begin position="16"/>
        <end position="159"/>
    </location>
</feature>
<name>A0A316HG86_9SPHI</name>
<organism evidence="2 3">
    <name type="scientific">Mucilaginibacter oryzae</name>
    <dbReference type="NCBI Taxonomy" id="468058"/>
    <lineage>
        <taxon>Bacteria</taxon>
        <taxon>Pseudomonadati</taxon>
        <taxon>Bacteroidota</taxon>
        <taxon>Sphingobacteriia</taxon>
        <taxon>Sphingobacteriales</taxon>
        <taxon>Sphingobacteriaceae</taxon>
        <taxon>Mucilaginibacter</taxon>
    </lineage>
</organism>